<evidence type="ECO:0000256" key="4">
    <source>
        <dbReference type="ARBA" id="ARBA00022679"/>
    </source>
</evidence>
<feature type="transmembrane region" description="Helical" evidence="8">
    <location>
        <begin position="110"/>
        <end position="129"/>
    </location>
</feature>
<evidence type="ECO:0000256" key="5">
    <source>
        <dbReference type="ARBA" id="ARBA00022692"/>
    </source>
</evidence>
<feature type="transmembrane region" description="Helical" evidence="8">
    <location>
        <begin position="180"/>
        <end position="197"/>
    </location>
</feature>
<feature type="transmembrane region" description="Helical" evidence="8">
    <location>
        <begin position="374"/>
        <end position="392"/>
    </location>
</feature>
<dbReference type="GO" id="GO:0016763">
    <property type="term" value="F:pentosyltransferase activity"/>
    <property type="evidence" value="ECO:0007669"/>
    <property type="project" value="TreeGrafter"/>
</dbReference>
<keyword evidence="5 8" id="KW-0812">Transmembrane</keyword>
<dbReference type="Proteomes" id="UP000653797">
    <property type="component" value="Unassembled WGS sequence"/>
</dbReference>
<evidence type="ECO:0000256" key="3">
    <source>
        <dbReference type="ARBA" id="ARBA00022676"/>
    </source>
</evidence>
<evidence type="ECO:0000256" key="2">
    <source>
        <dbReference type="ARBA" id="ARBA00022475"/>
    </source>
</evidence>
<evidence type="ECO:0000256" key="7">
    <source>
        <dbReference type="ARBA" id="ARBA00023136"/>
    </source>
</evidence>
<comment type="subcellular location">
    <subcellularLocation>
        <location evidence="1">Cell membrane</location>
        <topology evidence="1">Multi-pass membrane protein</topology>
    </subcellularLocation>
</comment>
<feature type="transmembrane region" description="Helical" evidence="8">
    <location>
        <begin position="398"/>
        <end position="416"/>
    </location>
</feature>
<accession>A0A927B6J2</accession>
<keyword evidence="3" id="KW-0328">Glycosyltransferase</keyword>
<feature type="transmembrane region" description="Helical" evidence="8">
    <location>
        <begin position="482"/>
        <end position="503"/>
    </location>
</feature>
<feature type="transmembrane region" description="Helical" evidence="8">
    <location>
        <begin position="458"/>
        <end position="475"/>
    </location>
</feature>
<dbReference type="PANTHER" id="PTHR33908:SF11">
    <property type="entry name" value="MEMBRANE PROTEIN"/>
    <property type="match status" value="1"/>
</dbReference>
<dbReference type="PANTHER" id="PTHR33908">
    <property type="entry name" value="MANNOSYLTRANSFERASE YKCB-RELATED"/>
    <property type="match status" value="1"/>
</dbReference>
<keyword evidence="4" id="KW-0808">Transferase</keyword>
<dbReference type="RefSeq" id="WP_191042254.1">
    <property type="nucleotide sequence ID" value="NZ_JACXAA010000013.1"/>
</dbReference>
<keyword evidence="10" id="KW-1185">Reference proteome</keyword>
<feature type="transmembrane region" description="Helical" evidence="8">
    <location>
        <begin position="234"/>
        <end position="252"/>
    </location>
</feature>
<keyword evidence="6 8" id="KW-1133">Transmembrane helix</keyword>
<organism evidence="9 10">
    <name type="scientific">Spirosoma validum</name>
    <dbReference type="NCBI Taxonomy" id="2771355"/>
    <lineage>
        <taxon>Bacteria</taxon>
        <taxon>Pseudomonadati</taxon>
        <taxon>Bacteroidota</taxon>
        <taxon>Cytophagia</taxon>
        <taxon>Cytophagales</taxon>
        <taxon>Cytophagaceae</taxon>
        <taxon>Spirosoma</taxon>
    </lineage>
</organism>
<feature type="transmembrane region" description="Helical" evidence="8">
    <location>
        <begin position="209"/>
        <end position="228"/>
    </location>
</feature>
<evidence type="ECO:0000256" key="1">
    <source>
        <dbReference type="ARBA" id="ARBA00004651"/>
    </source>
</evidence>
<evidence type="ECO:0000313" key="9">
    <source>
        <dbReference type="EMBL" id="MBD2756634.1"/>
    </source>
</evidence>
<protein>
    <submittedName>
        <fullName evidence="9">Glycosyltransferase family 39 protein</fullName>
    </submittedName>
</protein>
<dbReference type="GO" id="GO:0009103">
    <property type="term" value="P:lipopolysaccharide biosynthetic process"/>
    <property type="evidence" value="ECO:0007669"/>
    <property type="project" value="UniProtKB-ARBA"/>
</dbReference>
<evidence type="ECO:0000256" key="8">
    <source>
        <dbReference type="SAM" id="Phobius"/>
    </source>
</evidence>
<feature type="transmembrane region" description="Helical" evidence="8">
    <location>
        <begin position="428"/>
        <end position="446"/>
    </location>
</feature>
<dbReference type="EMBL" id="JACXAA010000013">
    <property type="protein sequence ID" value="MBD2756634.1"/>
    <property type="molecule type" value="Genomic_DNA"/>
</dbReference>
<dbReference type="GO" id="GO:0005886">
    <property type="term" value="C:plasma membrane"/>
    <property type="evidence" value="ECO:0007669"/>
    <property type="project" value="UniProtKB-SubCell"/>
</dbReference>
<name>A0A927B6J2_9BACT</name>
<proteinExistence type="predicted"/>
<comment type="caution">
    <text evidence="9">The sequence shown here is derived from an EMBL/GenBank/DDBJ whole genome shotgun (WGS) entry which is preliminary data.</text>
</comment>
<evidence type="ECO:0000256" key="6">
    <source>
        <dbReference type="ARBA" id="ARBA00022989"/>
    </source>
</evidence>
<keyword evidence="2" id="KW-1003">Cell membrane</keyword>
<gene>
    <name evidence="9" type="ORF">IC230_27370</name>
</gene>
<dbReference type="InterPro" id="IPR050297">
    <property type="entry name" value="LipidA_mod_glycosyltrf_83"/>
</dbReference>
<keyword evidence="7 8" id="KW-0472">Membrane</keyword>
<dbReference type="AlphaFoldDB" id="A0A927B6J2"/>
<sequence length="621" mass="70109">MFTPLSRTTLFLLSALLVLALCLRLYRVGTYSIYFDEKSTLLISQSVVLEGSNQRDVFSKPYFTPAEFWKPKTFTDFVEASIRGDIGNSPAYYAVVWLWLKLFGLSDTSLRMPSVIFSVLIVWLLFVFVRRHFQTGSRLTGSAGFPALSNRSVDTLALTSAAIATIEPFFVSYSHIARNYSMTFFLTLLATHLFLLIQERVRSQDSIRSPAASGAVSLPVLYVAYGFVFVTAVLSHYLAITVFLCHGLYALLYLRNSRAWITLGITSVVGLGLVSLWFFFGGGKYTFFTLEQQKNFYRHIALTNPTGSGYGLILPATFPNISIRAIPIFSDLFIITNGLGNQLTGLRNSIPALGLSVLATGLLHRYFTVPKPPVWVYVAFPLILLAGLPVYTVTPLRLLVLSVSIPFIYLIVRFIIDNINSDQKRIVILLLFLTFIPTFFLLFMAWRSGHTFGITQRYSGFSFPYVCILVAMGLLQLPKLHWWFSLPIATLLVLQGVHIGQLLGEIYADESPKYTYFGKARIANPYWASAQRLKELYAPGDTILYPNKKRIIYSEKIDKTYSPVTLIDAQMVNVYLPKDAQYIQRVDPNERDRIVLVKGNSDKKITIFDFQGGMYRYGDSE</sequence>
<reference evidence="9" key="1">
    <citation type="submission" date="2020-09" db="EMBL/GenBank/DDBJ databases">
        <authorList>
            <person name="Kim M.K."/>
        </authorList>
    </citation>
    <scope>NUCLEOTIDE SEQUENCE</scope>
    <source>
        <strain evidence="9">BT704</strain>
    </source>
</reference>
<evidence type="ECO:0000313" key="10">
    <source>
        <dbReference type="Proteomes" id="UP000653797"/>
    </source>
</evidence>
<feature type="transmembrane region" description="Helical" evidence="8">
    <location>
        <begin position="259"/>
        <end position="280"/>
    </location>
</feature>